<evidence type="ECO:0000256" key="1">
    <source>
        <dbReference type="SAM" id="Phobius"/>
    </source>
</evidence>
<organism evidence="2">
    <name type="scientific">marine sediment metagenome</name>
    <dbReference type="NCBI Taxonomy" id="412755"/>
    <lineage>
        <taxon>unclassified sequences</taxon>
        <taxon>metagenomes</taxon>
        <taxon>ecological metagenomes</taxon>
    </lineage>
</organism>
<reference evidence="2" key="1">
    <citation type="journal article" date="2014" name="Front. Microbiol.">
        <title>High frequency of phylogenetically diverse reductive dehalogenase-homologous genes in deep subseafloor sedimentary metagenomes.</title>
        <authorList>
            <person name="Kawai M."/>
            <person name="Futagami T."/>
            <person name="Toyoda A."/>
            <person name="Takaki Y."/>
            <person name="Nishi S."/>
            <person name="Hori S."/>
            <person name="Arai W."/>
            <person name="Tsubouchi T."/>
            <person name="Morono Y."/>
            <person name="Uchiyama I."/>
            <person name="Ito T."/>
            <person name="Fujiyama A."/>
            <person name="Inagaki F."/>
            <person name="Takami H."/>
        </authorList>
    </citation>
    <scope>NUCLEOTIDE SEQUENCE</scope>
    <source>
        <strain evidence="2">Expedition CK06-06</strain>
    </source>
</reference>
<dbReference type="EMBL" id="BARW01030595">
    <property type="protein sequence ID" value="GAJ07652.1"/>
    <property type="molecule type" value="Genomic_DNA"/>
</dbReference>
<sequence>MTKLKTAIQLISITMVAAGITFEIMTGAHLGYILITGGALAFAISTKIKK</sequence>
<gene>
    <name evidence="2" type="ORF">S12H4_48879</name>
</gene>
<comment type="caution">
    <text evidence="2">The sequence shown here is derived from an EMBL/GenBank/DDBJ whole genome shotgun (WGS) entry which is preliminary data.</text>
</comment>
<name>X1UVL6_9ZZZZ</name>
<feature type="transmembrane region" description="Helical" evidence="1">
    <location>
        <begin position="7"/>
        <end position="24"/>
    </location>
</feature>
<evidence type="ECO:0000313" key="2">
    <source>
        <dbReference type="EMBL" id="GAJ07652.1"/>
    </source>
</evidence>
<dbReference type="AlphaFoldDB" id="X1UVL6"/>
<accession>X1UVL6</accession>
<protein>
    <submittedName>
        <fullName evidence="2">Uncharacterized protein</fullName>
    </submittedName>
</protein>
<proteinExistence type="predicted"/>
<feature type="transmembrane region" description="Helical" evidence="1">
    <location>
        <begin position="30"/>
        <end position="48"/>
    </location>
</feature>
<keyword evidence="1" id="KW-0472">Membrane</keyword>
<keyword evidence="1" id="KW-1133">Transmembrane helix</keyword>
<keyword evidence="1" id="KW-0812">Transmembrane</keyword>